<dbReference type="EMBL" id="JRKJ01000005">
    <property type="protein sequence ID" value="KGQ19879.1"/>
    <property type="molecule type" value="Genomic_DNA"/>
</dbReference>
<reference evidence="1 2" key="1">
    <citation type="submission" date="2014-09" db="EMBL/GenBank/DDBJ databases">
        <title>Genome sequences of Lysobacter dokdonensis DS-58.</title>
        <authorList>
            <person name="Kim J.F."/>
            <person name="Kwak M.-J."/>
        </authorList>
    </citation>
    <scope>NUCLEOTIDE SEQUENCE [LARGE SCALE GENOMIC DNA]</scope>
    <source>
        <strain evidence="1 2">DS-58</strain>
    </source>
</reference>
<evidence type="ECO:0000313" key="2">
    <source>
        <dbReference type="Proteomes" id="UP000030518"/>
    </source>
</evidence>
<organism evidence="1 2">
    <name type="scientific">Lysobacter dokdonensis DS-58</name>
    <dbReference type="NCBI Taxonomy" id="1300345"/>
    <lineage>
        <taxon>Bacteria</taxon>
        <taxon>Pseudomonadati</taxon>
        <taxon>Pseudomonadota</taxon>
        <taxon>Gammaproteobacteria</taxon>
        <taxon>Lysobacterales</taxon>
        <taxon>Lysobacteraceae</taxon>
        <taxon>Noviluteimonas</taxon>
    </lineage>
</organism>
<protein>
    <submittedName>
        <fullName evidence="1">Uncharacterized protein</fullName>
    </submittedName>
</protein>
<keyword evidence="2" id="KW-1185">Reference proteome</keyword>
<name>A0A0A2X3P2_9GAMM</name>
<gene>
    <name evidence="1" type="ORF">LF41_2386</name>
</gene>
<dbReference type="AlphaFoldDB" id="A0A0A2X3P2"/>
<accession>A0A0A2X3P2</accession>
<proteinExistence type="predicted"/>
<comment type="caution">
    <text evidence="1">The sequence shown here is derived from an EMBL/GenBank/DDBJ whole genome shotgun (WGS) entry which is preliminary data.</text>
</comment>
<dbReference type="Proteomes" id="UP000030518">
    <property type="component" value="Unassembled WGS sequence"/>
</dbReference>
<sequence length="60" mass="6845">MREQINPAFWIEAIRIAMHTTDCAVKQQTLANAADKLEAYIDGLRSDYFALADAYVERKP</sequence>
<dbReference type="PATRIC" id="fig|1300345.3.peg.957"/>
<dbReference type="STRING" id="1300345.LF41_2386"/>
<evidence type="ECO:0000313" key="1">
    <source>
        <dbReference type="EMBL" id="KGQ19879.1"/>
    </source>
</evidence>
<dbReference type="RefSeq" id="WP_036166766.1">
    <property type="nucleotide sequence ID" value="NZ_JRKJ01000005.1"/>
</dbReference>